<dbReference type="InterPro" id="IPR036597">
    <property type="entry name" value="Fido-like_dom_sf"/>
</dbReference>
<dbReference type="Gene3D" id="1.10.3290.10">
    <property type="entry name" value="Fido-like domain"/>
    <property type="match status" value="1"/>
</dbReference>
<dbReference type="AlphaFoldDB" id="A0ABD5ZZT9"/>
<evidence type="ECO:0000313" key="1">
    <source>
        <dbReference type="EMBL" id="MFC7256182.1"/>
    </source>
</evidence>
<reference evidence="1 2" key="1">
    <citation type="journal article" date="2019" name="Int. J. Syst. Evol. Microbiol.">
        <title>The Global Catalogue of Microorganisms (GCM) 10K type strain sequencing project: providing services to taxonomists for standard genome sequencing and annotation.</title>
        <authorList>
            <consortium name="The Broad Institute Genomics Platform"/>
            <consortium name="The Broad Institute Genome Sequencing Center for Infectious Disease"/>
            <person name="Wu L."/>
            <person name="Ma J."/>
        </authorList>
    </citation>
    <scope>NUCLEOTIDE SEQUENCE [LARGE SCALE GENOMIC DNA]</scope>
    <source>
        <strain evidence="1 2">GX21</strain>
    </source>
</reference>
<evidence type="ECO:0008006" key="3">
    <source>
        <dbReference type="Google" id="ProtNLM"/>
    </source>
</evidence>
<organism evidence="1 2">
    <name type="scientific">Haloplanus litoreus</name>
    <dbReference type="NCBI Taxonomy" id="767515"/>
    <lineage>
        <taxon>Archaea</taxon>
        <taxon>Methanobacteriati</taxon>
        <taxon>Methanobacteriota</taxon>
        <taxon>Stenosarchaea group</taxon>
        <taxon>Halobacteria</taxon>
        <taxon>Halobacteriales</taxon>
        <taxon>Haloferacaceae</taxon>
        <taxon>Haloplanus</taxon>
    </lineage>
</organism>
<comment type="caution">
    <text evidence="1">The sequence shown here is derived from an EMBL/GenBank/DDBJ whole genome shotgun (WGS) entry which is preliminary data.</text>
</comment>
<protein>
    <recommendedName>
        <fullName evidence="3">Fido domain-containing protein</fullName>
    </recommendedName>
</protein>
<dbReference type="SUPFAM" id="SSF140931">
    <property type="entry name" value="Fic-like"/>
    <property type="match status" value="1"/>
</dbReference>
<dbReference type="GeneID" id="96954563"/>
<dbReference type="RefSeq" id="WP_379706582.1">
    <property type="nucleotide sequence ID" value="NZ_JBHTAT010000001.1"/>
</dbReference>
<gene>
    <name evidence="1" type="ORF">ACFQKE_12895</name>
</gene>
<dbReference type="Proteomes" id="UP001596434">
    <property type="component" value="Unassembled WGS sequence"/>
</dbReference>
<proteinExistence type="predicted"/>
<sequence>MHPFLDGNGLGRLSISLLLQREGLLPEPHLYLSSYVNARRSEYVGQMRPPACKLAN</sequence>
<keyword evidence="2" id="KW-1185">Reference proteome</keyword>
<name>A0ABD5ZZT9_9EURY</name>
<evidence type="ECO:0000313" key="2">
    <source>
        <dbReference type="Proteomes" id="UP001596434"/>
    </source>
</evidence>
<accession>A0ABD5ZZT9</accession>
<dbReference type="EMBL" id="JBHTAT010000001">
    <property type="protein sequence ID" value="MFC7256182.1"/>
    <property type="molecule type" value="Genomic_DNA"/>
</dbReference>